<keyword evidence="1" id="KW-0732">Signal</keyword>
<dbReference type="SMR" id="O44923"/>
<dbReference type="OMA" id="NRFWTSN"/>
<dbReference type="HOGENOM" id="CLU_533442_0_0_1"/>
<dbReference type="InterPro" id="IPR036249">
    <property type="entry name" value="Thioredoxin-like_sf"/>
</dbReference>
<feature type="signal peptide" evidence="1">
    <location>
        <begin position="1"/>
        <end position="18"/>
    </location>
</feature>
<evidence type="ECO:0000256" key="1">
    <source>
        <dbReference type="SAM" id="SignalP"/>
    </source>
</evidence>
<dbReference type="AGR" id="WB:WBGene00021148"/>
<dbReference type="UCSC" id="W10G11.19">
    <property type="organism name" value="c. elegans"/>
</dbReference>
<dbReference type="RefSeq" id="NP_494572.2">
    <property type="nucleotide sequence ID" value="NM_062171.5"/>
</dbReference>
<dbReference type="SUPFAM" id="SSF52833">
    <property type="entry name" value="Thioredoxin-like"/>
    <property type="match status" value="1"/>
</dbReference>
<name>O44923_CAEEL</name>
<dbReference type="GeneID" id="173702"/>
<feature type="chain" id="PRO_5004158306" evidence="1">
    <location>
        <begin position="19"/>
        <end position="508"/>
    </location>
</feature>
<dbReference type="Proteomes" id="UP000001940">
    <property type="component" value="Chromosome II"/>
</dbReference>
<organism evidence="2 3">
    <name type="scientific">Caenorhabditis elegans</name>
    <dbReference type="NCBI Taxonomy" id="6239"/>
    <lineage>
        <taxon>Eukaryota</taxon>
        <taxon>Metazoa</taxon>
        <taxon>Ecdysozoa</taxon>
        <taxon>Nematoda</taxon>
        <taxon>Chromadorea</taxon>
        <taxon>Rhabditida</taxon>
        <taxon>Rhabditina</taxon>
        <taxon>Rhabditomorpha</taxon>
        <taxon>Rhabditoidea</taxon>
        <taxon>Rhabditidae</taxon>
        <taxon>Peloderinae</taxon>
        <taxon>Caenorhabditis</taxon>
    </lineage>
</organism>
<sequence length="508" mass="59615">MRLFALIFSSFLCSLISAEHVTVTYHFWEKNEKIVEKVEWFTKFVANSNRFWTSNLVFQQHNEKIDRVQISSESWKSAVIEEPVTFPLDTFFVELFQKFADKLYTNLALDSLPIFDAGELKKSLKNFEIFEKDETEETFPFDFWMKIGENELKTRNRDRFVLFTRADSFEHWEAISHFLDALKRSKQIGYVVDCKNENSGCWAHGVDENPTLFSFKLDNFDDHLEARFRGKFQKDQVYDWILTTKQPEVKLLNEELVPSYRSGMVPGFDRARETVTILFIDTKKSQIWRNYAKFARENHGRFHLTALVSEEVKKWSIYPAFITMKPYDPFVKAFTLHKDLNWNRMVDYLEDGVHPGCHQLSSPSDFLFATGTQKPLVVFFDPLDSKNSEGFKKSAAEQQSGDRIAHFSAVTGFDLFGLYVMSVFNVNSPSYIVIRRQEKGWCIHTKPAENDNFTGILSWVRNLEPVHCQELIENFKFPIARLNLLERYDDVEELEKGFTAVEWTRDEL</sequence>
<dbReference type="PaxDb" id="6239-W10G11.19"/>
<evidence type="ECO:0000313" key="3">
    <source>
        <dbReference type="Proteomes" id="UP000001940"/>
    </source>
</evidence>
<dbReference type="PANTHER" id="PTHR22699:SF3">
    <property type="entry name" value="DUF4105 DOMAIN-CONTAINING PROTEIN"/>
    <property type="match status" value="1"/>
</dbReference>
<dbReference type="WormBase" id="W10G11.19">
    <property type="protein sequence ID" value="CE30208"/>
    <property type="gene ID" value="WBGene00021148"/>
</dbReference>
<proteinExistence type="evidence at protein level"/>
<dbReference type="OrthoDB" id="5775791at2759"/>
<dbReference type="CTD" id="173702"/>
<dbReference type="AlphaFoldDB" id="O44923"/>
<gene>
    <name evidence="2" type="ORF">CELE_W10G11.19</name>
    <name evidence="2 4" type="ORF">W10G11.19</name>
</gene>
<keyword evidence="3" id="KW-1185">Reference proteome</keyword>
<dbReference type="PeptideAtlas" id="O44923"/>
<dbReference type="KEGG" id="cel:CELE_W10G11.19"/>
<dbReference type="eggNOG" id="ENOG502TG8R">
    <property type="taxonomic scope" value="Eukaryota"/>
</dbReference>
<evidence type="ECO:0007829" key="5">
    <source>
        <dbReference type="PeptideAtlas" id="O44923"/>
    </source>
</evidence>
<accession>O44923</accession>
<evidence type="ECO:0000313" key="4">
    <source>
        <dbReference type="WormBase" id="W10G11.19"/>
    </source>
</evidence>
<dbReference type="InterPro" id="IPR040090">
    <property type="entry name" value="TXNDC16"/>
</dbReference>
<reference evidence="2 3" key="1">
    <citation type="journal article" date="1998" name="Science">
        <title>Genome sequence of the nematode C. elegans: a platform for investigating biology.</title>
        <authorList>
            <consortium name="The C. elegans sequencing consortium"/>
            <person name="Sulson J.E."/>
            <person name="Waterston R."/>
        </authorList>
    </citation>
    <scope>NUCLEOTIDE SEQUENCE [LARGE SCALE GENOMIC DNA]</scope>
    <source>
        <strain evidence="2 3">Bristol N2</strain>
    </source>
</reference>
<protein>
    <submittedName>
        <fullName evidence="2">DUF4105 domain-containing protein</fullName>
    </submittedName>
</protein>
<dbReference type="InParanoid" id="O44923"/>
<dbReference type="EMBL" id="BX284602">
    <property type="protein sequence ID" value="CCD73678.1"/>
    <property type="molecule type" value="Genomic_DNA"/>
</dbReference>
<dbReference type="FunCoup" id="O44923">
    <property type="interactions" value="1593"/>
</dbReference>
<dbReference type="Bgee" id="WBGene00021148">
    <property type="expression patterns" value="Expressed in germ line (C elegans) and 3 other cell types or tissues"/>
</dbReference>
<keyword evidence="5" id="KW-1267">Proteomics identification</keyword>
<evidence type="ECO:0000313" key="2">
    <source>
        <dbReference type="EMBL" id="CCD73678.1"/>
    </source>
</evidence>
<dbReference type="PANTHER" id="PTHR22699">
    <property type="entry name" value="THIOREDOXIN DOMAIN-CONTAINING PROTEIN 16"/>
    <property type="match status" value="1"/>
</dbReference>